<dbReference type="CDD" id="cd07177">
    <property type="entry name" value="terB_like"/>
    <property type="match status" value="1"/>
</dbReference>
<organism evidence="6 7">
    <name type="scientific">Streptomyces tateyamensis</name>
    <dbReference type="NCBI Taxonomy" id="565073"/>
    <lineage>
        <taxon>Bacteria</taxon>
        <taxon>Bacillati</taxon>
        <taxon>Actinomycetota</taxon>
        <taxon>Actinomycetes</taxon>
        <taxon>Kitasatosporales</taxon>
        <taxon>Streptomycetaceae</taxon>
        <taxon>Streptomyces</taxon>
    </lineage>
</organism>
<dbReference type="Pfam" id="PF00392">
    <property type="entry name" value="GntR"/>
    <property type="match status" value="1"/>
</dbReference>
<proteinExistence type="predicted"/>
<gene>
    <name evidence="6" type="ORF">C7C46_00395</name>
</gene>
<dbReference type="Gene3D" id="1.10.10.10">
    <property type="entry name" value="Winged helix-like DNA-binding domain superfamily/Winged helix DNA-binding domain"/>
    <property type="match status" value="1"/>
</dbReference>
<evidence type="ECO:0000256" key="3">
    <source>
        <dbReference type="ARBA" id="ARBA00023163"/>
    </source>
</evidence>
<evidence type="ECO:0000256" key="2">
    <source>
        <dbReference type="ARBA" id="ARBA00023125"/>
    </source>
</evidence>
<dbReference type="Gene3D" id="1.20.120.530">
    <property type="entry name" value="GntR ligand-binding domain-like"/>
    <property type="match status" value="1"/>
</dbReference>
<keyword evidence="1" id="KW-0805">Transcription regulation</keyword>
<dbReference type="RefSeq" id="WP_110664495.1">
    <property type="nucleotide sequence ID" value="NZ_PYBW01000004.1"/>
</dbReference>
<dbReference type="InterPro" id="IPR000524">
    <property type="entry name" value="Tscrpt_reg_HTH_GntR"/>
</dbReference>
<dbReference type="Pfam" id="PF07729">
    <property type="entry name" value="FCD"/>
    <property type="match status" value="1"/>
</dbReference>
<dbReference type="EMBL" id="PYBW01000004">
    <property type="protein sequence ID" value="PYC88375.1"/>
    <property type="molecule type" value="Genomic_DNA"/>
</dbReference>
<evidence type="ECO:0000259" key="5">
    <source>
        <dbReference type="PROSITE" id="PS50949"/>
    </source>
</evidence>
<name>A0A2V4PPR1_9ACTN</name>
<dbReference type="InterPro" id="IPR036390">
    <property type="entry name" value="WH_DNA-bd_sf"/>
</dbReference>
<comment type="caution">
    <text evidence="6">The sequence shown here is derived from an EMBL/GenBank/DDBJ whole genome shotgun (WGS) entry which is preliminary data.</text>
</comment>
<feature type="compositionally biased region" description="Low complexity" evidence="4">
    <location>
        <begin position="231"/>
        <end position="249"/>
    </location>
</feature>
<dbReference type="InterPro" id="IPR036388">
    <property type="entry name" value="WH-like_DNA-bd_sf"/>
</dbReference>
<protein>
    <submittedName>
        <fullName evidence="6">GntR family transcriptional regulator</fullName>
    </submittedName>
</protein>
<evidence type="ECO:0000256" key="4">
    <source>
        <dbReference type="SAM" id="MobiDB-lite"/>
    </source>
</evidence>
<dbReference type="GO" id="GO:0003677">
    <property type="term" value="F:DNA binding"/>
    <property type="evidence" value="ECO:0007669"/>
    <property type="project" value="UniProtKB-KW"/>
</dbReference>
<keyword evidence="3" id="KW-0804">Transcription</keyword>
<dbReference type="SUPFAM" id="SSF46785">
    <property type="entry name" value="Winged helix' DNA-binding domain"/>
    <property type="match status" value="1"/>
</dbReference>
<dbReference type="SUPFAM" id="SSF48008">
    <property type="entry name" value="GntR ligand-binding domain-like"/>
    <property type="match status" value="1"/>
</dbReference>
<dbReference type="GO" id="GO:0003700">
    <property type="term" value="F:DNA-binding transcription factor activity"/>
    <property type="evidence" value="ECO:0007669"/>
    <property type="project" value="InterPro"/>
</dbReference>
<reference evidence="6 7" key="1">
    <citation type="submission" date="2018-03" db="EMBL/GenBank/DDBJ databases">
        <title>Bioinformatic expansion and discovery of thiopeptide antibiotics.</title>
        <authorList>
            <person name="Schwalen C.J."/>
            <person name="Hudson G.A."/>
            <person name="Mitchell D.A."/>
        </authorList>
    </citation>
    <scope>NUCLEOTIDE SEQUENCE [LARGE SCALE GENOMIC DNA]</scope>
    <source>
        <strain evidence="6 7">ATCC 21389</strain>
    </source>
</reference>
<keyword evidence="2" id="KW-0238">DNA-binding</keyword>
<dbReference type="AlphaFoldDB" id="A0A2V4PPR1"/>
<sequence length="270" mass="29301">MSLTDRAISRIRQLIRDGELPPGSKLPPEQQLAASLGLSRNLLREAVKALVVARVLEIRRGDGTYVTSLEPAVLLAGLAGAVELLQGETVLELMEARRLLEPAATALAADRITDEELAEVGRHLSAMRQARDDAELMNRHDAAFHRAVIRGTHNETLTTLLEHIAGRTLRARLWRGLVDVAAADRTIAEHEAIHQALLARDAALAQAAALIHVSTTERWLREHLPEREHPAAGGPAAAAVREQRAAAGRRPPPPDDRSRTVLSTGPAGRR</sequence>
<dbReference type="OrthoDB" id="7989071at2"/>
<accession>A0A2V4PPR1</accession>
<dbReference type="CDD" id="cd07377">
    <property type="entry name" value="WHTH_GntR"/>
    <property type="match status" value="1"/>
</dbReference>
<dbReference type="Proteomes" id="UP000248039">
    <property type="component" value="Unassembled WGS sequence"/>
</dbReference>
<feature type="domain" description="HTH gntR-type" evidence="5">
    <location>
        <begin position="1"/>
        <end position="69"/>
    </location>
</feature>
<evidence type="ECO:0000313" key="6">
    <source>
        <dbReference type="EMBL" id="PYC88375.1"/>
    </source>
</evidence>
<evidence type="ECO:0000256" key="1">
    <source>
        <dbReference type="ARBA" id="ARBA00023015"/>
    </source>
</evidence>
<dbReference type="SMART" id="SM00345">
    <property type="entry name" value="HTH_GNTR"/>
    <property type="match status" value="1"/>
</dbReference>
<evidence type="ECO:0000313" key="7">
    <source>
        <dbReference type="Proteomes" id="UP000248039"/>
    </source>
</evidence>
<dbReference type="SMART" id="SM00895">
    <property type="entry name" value="FCD"/>
    <property type="match status" value="1"/>
</dbReference>
<dbReference type="InterPro" id="IPR008920">
    <property type="entry name" value="TF_FadR/GntR_C"/>
</dbReference>
<keyword evidence="7" id="KW-1185">Reference proteome</keyword>
<dbReference type="InterPro" id="IPR011711">
    <property type="entry name" value="GntR_C"/>
</dbReference>
<dbReference type="PROSITE" id="PS50949">
    <property type="entry name" value="HTH_GNTR"/>
    <property type="match status" value="1"/>
</dbReference>
<dbReference type="PANTHER" id="PTHR43537">
    <property type="entry name" value="TRANSCRIPTIONAL REGULATOR, GNTR FAMILY"/>
    <property type="match status" value="1"/>
</dbReference>
<feature type="region of interest" description="Disordered" evidence="4">
    <location>
        <begin position="226"/>
        <end position="270"/>
    </location>
</feature>
<dbReference type="PANTHER" id="PTHR43537:SF5">
    <property type="entry name" value="UXU OPERON TRANSCRIPTIONAL REGULATOR"/>
    <property type="match status" value="1"/>
</dbReference>